<evidence type="ECO:0000313" key="2">
    <source>
        <dbReference type="Proteomes" id="UP001177021"/>
    </source>
</evidence>
<sequence>MDQTLKFIYAIIFFFSLCLVITHGGKALFYFCFYIHNYSFPFTNIPLFLLYMAEFHSCIHDDDCPYDYCTPPKYSKCIWSSCYCKDFNE</sequence>
<dbReference type="Proteomes" id="UP001177021">
    <property type="component" value="Unassembled WGS sequence"/>
</dbReference>
<keyword evidence="2" id="KW-1185">Reference proteome</keyword>
<dbReference type="EMBL" id="CASHSV030000615">
    <property type="protein sequence ID" value="CAJ2669993.1"/>
    <property type="molecule type" value="Genomic_DNA"/>
</dbReference>
<name>A0ACB0LNP2_TRIPR</name>
<proteinExistence type="predicted"/>
<protein>
    <submittedName>
        <fullName evidence="1">Uncharacterized protein</fullName>
    </submittedName>
</protein>
<comment type="caution">
    <text evidence="1">The sequence shown here is derived from an EMBL/GenBank/DDBJ whole genome shotgun (WGS) entry which is preliminary data.</text>
</comment>
<gene>
    <name evidence="1" type="ORF">MILVUS5_LOCUS34100</name>
</gene>
<evidence type="ECO:0000313" key="1">
    <source>
        <dbReference type="EMBL" id="CAJ2669993.1"/>
    </source>
</evidence>
<organism evidence="1 2">
    <name type="scientific">Trifolium pratense</name>
    <name type="common">Red clover</name>
    <dbReference type="NCBI Taxonomy" id="57577"/>
    <lineage>
        <taxon>Eukaryota</taxon>
        <taxon>Viridiplantae</taxon>
        <taxon>Streptophyta</taxon>
        <taxon>Embryophyta</taxon>
        <taxon>Tracheophyta</taxon>
        <taxon>Spermatophyta</taxon>
        <taxon>Magnoliopsida</taxon>
        <taxon>eudicotyledons</taxon>
        <taxon>Gunneridae</taxon>
        <taxon>Pentapetalae</taxon>
        <taxon>rosids</taxon>
        <taxon>fabids</taxon>
        <taxon>Fabales</taxon>
        <taxon>Fabaceae</taxon>
        <taxon>Papilionoideae</taxon>
        <taxon>50 kb inversion clade</taxon>
        <taxon>NPAAA clade</taxon>
        <taxon>Hologalegina</taxon>
        <taxon>IRL clade</taxon>
        <taxon>Trifolieae</taxon>
        <taxon>Trifolium</taxon>
    </lineage>
</organism>
<accession>A0ACB0LNP2</accession>
<reference evidence="1" key="1">
    <citation type="submission" date="2023-10" db="EMBL/GenBank/DDBJ databases">
        <authorList>
            <person name="Rodriguez Cubillos JULIANA M."/>
            <person name="De Vega J."/>
        </authorList>
    </citation>
    <scope>NUCLEOTIDE SEQUENCE</scope>
</reference>